<dbReference type="InterPro" id="IPR001650">
    <property type="entry name" value="Helicase_C-like"/>
</dbReference>
<dbReference type="PROSITE" id="PS51196">
    <property type="entry name" value="SECA_MOTOR_DEAD"/>
    <property type="match status" value="1"/>
</dbReference>
<dbReference type="GO" id="GO:0031522">
    <property type="term" value="C:cell envelope Sec protein transport complex"/>
    <property type="evidence" value="ECO:0007669"/>
    <property type="project" value="TreeGrafter"/>
</dbReference>
<dbReference type="RefSeq" id="WP_140591363.1">
    <property type="nucleotide sequence ID" value="NZ_VFRR01000055.1"/>
</dbReference>
<dbReference type="SUPFAM" id="SSF52540">
    <property type="entry name" value="P-loop containing nucleoside triphosphate hydrolases"/>
    <property type="match status" value="2"/>
</dbReference>
<dbReference type="InterPro" id="IPR044722">
    <property type="entry name" value="SecA_SF2_C"/>
</dbReference>
<dbReference type="SMART" id="SM00490">
    <property type="entry name" value="HELICc"/>
    <property type="match status" value="1"/>
</dbReference>
<evidence type="ECO:0000256" key="4">
    <source>
        <dbReference type="ARBA" id="ARBA00022519"/>
    </source>
</evidence>
<keyword evidence="15" id="KW-1185">Reference proteome</keyword>
<comment type="caution">
    <text evidence="14">The sequence shown here is derived from an EMBL/GenBank/DDBJ whole genome shotgun (WGS) entry which is preliminary data.</text>
</comment>
<evidence type="ECO:0000313" key="14">
    <source>
        <dbReference type="EMBL" id="TPE46625.1"/>
    </source>
</evidence>
<keyword evidence="4" id="KW-0997">Cell inner membrane</keyword>
<evidence type="ECO:0000256" key="8">
    <source>
        <dbReference type="ARBA" id="ARBA00022967"/>
    </source>
</evidence>
<sequence>MSAFFEPKLTLTPPSFLVANWQLMRNRWRRNGLVSRYLEEGGQVATLLTRFREMEANEFANARQHYAGLARRGRLTKQRQDLLEALAWVVICSEKTLGMTPYPIQVSCALAMIDGYLVQLAPGEGKTLTIALVSVIFGWSQKPCHVITANDYLAQRDQELMMPLYEPAGVSASFVEQELSPEEKAARYQAHVVYGTAKQLLADYLNDVIMLGGLASRTRMALTHWQAGGHSLQMRGLYYVIIDEADSILIDDATTPLIISSQEENGLLHQAVMIAKEFVDTLEKGVDYRASEDDWDVTFTPIGMDKITEATETFPTLWHHRGRLEDLITQAILARDKFKLDEHFVIVDGEVVLVDESTGRMMHGRSWSYGLHQAVEARVEVEMTPPSKTLEKMSFQGFFQSYHHLTGASGTLQNVQRELYHTYKVKTLEMPTRIPTQLNVRGYLCYRNKEEKNRALIEHLRQLHETGLPVLLGTRRIRDTEALEELLKQEGFEFSVLNAKRLEQEAEIVATGGGQGKITVATNMAGRGTDIPVSKDILTRGGLQVIMYEPHDSSRIDWQLFGRAGRQGNPGSAYPFVSLEDPIFLHIKWWQRPLFWLAKQTVSRAVGKKLISKLVAIAQQNAQNRAFKQRKQLAKTVRLSQERMSFIRNKTQLKQ</sequence>
<evidence type="ECO:0000256" key="1">
    <source>
        <dbReference type="ARBA" id="ARBA00022448"/>
    </source>
</evidence>
<dbReference type="GO" id="GO:0005829">
    <property type="term" value="C:cytosol"/>
    <property type="evidence" value="ECO:0007669"/>
    <property type="project" value="TreeGrafter"/>
</dbReference>
<dbReference type="PANTHER" id="PTHR30612">
    <property type="entry name" value="SECA INNER MEMBRANE COMPONENT OF SEC PROTEIN SECRETION SYSTEM"/>
    <property type="match status" value="1"/>
</dbReference>
<dbReference type="SMART" id="SM00958">
    <property type="entry name" value="SecA_PP_bind"/>
    <property type="match status" value="1"/>
</dbReference>
<dbReference type="InterPro" id="IPR014018">
    <property type="entry name" value="SecA_motor_DEAD"/>
</dbReference>
<dbReference type="OrthoDB" id="9805579at2"/>
<dbReference type="GO" id="GO:0005524">
    <property type="term" value="F:ATP binding"/>
    <property type="evidence" value="ECO:0007669"/>
    <property type="project" value="UniProtKB-KW"/>
</dbReference>
<dbReference type="InterPro" id="IPR027417">
    <property type="entry name" value="P-loop_NTPase"/>
</dbReference>
<dbReference type="Pfam" id="PF01043">
    <property type="entry name" value="SecA_PP_bind"/>
    <property type="match status" value="1"/>
</dbReference>
<evidence type="ECO:0000259" key="13">
    <source>
        <dbReference type="PROSITE" id="PS51196"/>
    </source>
</evidence>
<keyword evidence="2" id="KW-1003">Cell membrane</keyword>
<feature type="domain" description="SecA family profile" evidence="13">
    <location>
        <begin position="19"/>
        <end position="618"/>
    </location>
</feature>
<dbReference type="InterPro" id="IPR011130">
    <property type="entry name" value="SecA_preprotein_X-link_dom"/>
</dbReference>
<keyword evidence="9" id="KW-0811">Translocation</keyword>
<evidence type="ECO:0000256" key="5">
    <source>
        <dbReference type="ARBA" id="ARBA00022741"/>
    </source>
</evidence>
<dbReference type="GO" id="GO:0005886">
    <property type="term" value="C:plasma membrane"/>
    <property type="evidence" value="ECO:0007669"/>
    <property type="project" value="TreeGrafter"/>
</dbReference>
<dbReference type="Proteomes" id="UP000315901">
    <property type="component" value="Unassembled WGS sequence"/>
</dbReference>
<dbReference type="PRINTS" id="PR00906">
    <property type="entry name" value="SECA"/>
</dbReference>
<evidence type="ECO:0000313" key="15">
    <source>
        <dbReference type="Proteomes" id="UP000315901"/>
    </source>
</evidence>
<proteinExistence type="predicted"/>
<feature type="domain" description="Helicase ATP-binding" evidence="11">
    <location>
        <begin position="107"/>
        <end position="261"/>
    </location>
</feature>
<evidence type="ECO:0000259" key="11">
    <source>
        <dbReference type="PROSITE" id="PS51192"/>
    </source>
</evidence>
<keyword evidence="1" id="KW-0813">Transport</keyword>
<dbReference type="Pfam" id="PF07517">
    <property type="entry name" value="SecA_DEAD"/>
    <property type="match status" value="1"/>
</dbReference>
<evidence type="ECO:0000256" key="3">
    <source>
        <dbReference type="ARBA" id="ARBA00022490"/>
    </source>
</evidence>
<dbReference type="GO" id="GO:0043952">
    <property type="term" value="P:protein transport by the Sec complex"/>
    <property type="evidence" value="ECO:0007669"/>
    <property type="project" value="TreeGrafter"/>
</dbReference>
<evidence type="ECO:0000256" key="7">
    <source>
        <dbReference type="ARBA" id="ARBA00022927"/>
    </source>
</evidence>
<keyword evidence="6" id="KW-0067">ATP-binding</keyword>
<dbReference type="GO" id="GO:0017038">
    <property type="term" value="P:protein import"/>
    <property type="evidence" value="ECO:0007669"/>
    <property type="project" value="InterPro"/>
</dbReference>
<dbReference type="GO" id="GO:0006605">
    <property type="term" value="P:protein targeting"/>
    <property type="evidence" value="ECO:0007669"/>
    <property type="project" value="InterPro"/>
</dbReference>
<dbReference type="Gene3D" id="3.90.1440.10">
    <property type="entry name" value="SecA, preprotein cross-linking domain"/>
    <property type="match status" value="1"/>
</dbReference>
<dbReference type="InterPro" id="IPR036670">
    <property type="entry name" value="SecA_X-link_sf"/>
</dbReference>
<dbReference type="SMART" id="SM00957">
    <property type="entry name" value="SecA_DEAD"/>
    <property type="match status" value="1"/>
</dbReference>
<evidence type="ECO:0000256" key="9">
    <source>
        <dbReference type="ARBA" id="ARBA00023010"/>
    </source>
</evidence>
<dbReference type="AlphaFoldDB" id="A0A501WDR2"/>
<protein>
    <submittedName>
        <fullName evidence="14">Uncharacterized protein</fullName>
    </submittedName>
</protein>
<evidence type="ECO:0000256" key="10">
    <source>
        <dbReference type="ARBA" id="ARBA00023136"/>
    </source>
</evidence>
<dbReference type="CDD" id="cd17928">
    <property type="entry name" value="DEXDc_SecA"/>
    <property type="match status" value="1"/>
</dbReference>
<feature type="domain" description="Helicase C-terminal" evidence="12">
    <location>
        <begin position="455"/>
        <end position="618"/>
    </location>
</feature>
<name>A0A501WDR2_9GAMM</name>
<dbReference type="GO" id="GO:0006886">
    <property type="term" value="P:intracellular protein transport"/>
    <property type="evidence" value="ECO:0007669"/>
    <property type="project" value="InterPro"/>
</dbReference>
<keyword evidence="3" id="KW-0963">Cytoplasm</keyword>
<dbReference type="FunFam" id="3.40.50.300:FF:000429">
    <property type="entry name" value="Preprotein translocase subunit SecA"/>
    <property type="match status" value="1"/>
</dbReference>
<dbReference type="SUPFAM" id="SSF81767">
    <property type="entry name" value="Pre-protein crosslinking domain of SecA"/>
    <property type="match status" value="1"/>
</dbReference>
<evidence type="ECO:0000256" key="6">
    <source>
        <dbReference type="ARBA" id="ARBA00022840"/>
    </source>
</evidence>
<dbReference type="EMBL" id="VFRR01000055">
    <property type="protein sequence ID" value="TPE46625.1"/>
    <property type="molecule type" value="Genomic_DNA"/>
</dbReference>
<dbReference type="InterPro" id="IPR014001">
    <property type="entry name" value="Helicase_ATP-bd"/>
</dbReference>
<dbReference type="CDD" id="cd18803">
    <property type="entry name" value="SF2_C_secA"/>
    <property type="match status" value="1"/>
</dbReference>
<dbReference type="Gene3D" id="3.40.50.300">
    <property type="entry name" value="P-loop containing nucleotide triphosphate hydrolases"/>
    <property type="match status" value="2"/>
</dbReference>
<evidence type="ECO:0000259" key="12">
    <source>
        <dbReference type="PROSITE" id="PS51194"/>
    </source>
</evidence>
<dbReference type="PANTHER" id="PTHR30612:SF0">
    <property type="entry name" value="CHLOROPLAST PROTEIN-TRANSPORTING ATPASE"/>
    <property type="match status" value="1"/>
</dbReference>
<keyword evidence="10" id="KW-0472">Membrane</keyword>
<dbReference type="InterPro" id="IPR000185">
    <property type="entry name" value="SecA"/>
</dbReference>
<reference evidence="14 15" key="1">
    <citation type="submission" date="2019-06" db="EMBL/GenBank/DDBJ databases">
        <title>A novel bacterium of genus Marinomonas, isolated from coastal sand.</title>
        <authorList>
            <person name="Huang H."/>
            <person name="Mo K."/>
            <person name="Hu Y."/>
        </authorList>
    </citation>
    <scope>NUCLEOTIDE SEQUENCE [LARGE SCALE GENOMIC DNA]</scope>
    <source>
        <strain evidence="14 15">HB171799</strain>
    </source>
</reference>
<evidence type="ECO:0000256" key="2">
    <source>
        <dbReference type="ARBA" id="ARBA00022475"/>
    </source>
</evidence>
<organism evidence="14 15">
    <name type="scientific">Maribrevibacterium harenarium</name>
    <dbReference type="NCBI Taxonomy" id="2589817"/>
    <lineage>
        <taxon>Bacteria</taxon>
        <taxon>Pseudomonadati</taxon>
        <taxon>Pseudomonadota</taxon>
        <taxon>Gammaproteobacteria</taxon>
        <taxon>Oceanospirillales</taxon>
        <taxon>Oceanospirillaceae</taxon>
        <taxon>Maribrevibacterium</taxon>
    </lineage>
</organism>
<dbReference type="PROSITE" id="PS51192">
    <property type="entry name" value="HELICASE_ATP_BIND_1"/>
    <property type="match status" value="1"/>
</dbReference>
<dbReference type="Pfam" id="PF21090">
    <property type="entry name" value="P-loop_SecA"/>
    <property type="match status" value="2"/>
</dbReference>
<keyword evidence="8" id="KW-1278">Translocase</keyword>
<keyword evidence="5" id="KW-0547">Nucleotide-binding</keyword>
<accession>A0A501WDR2</accession>
<dbReference type="PROSITE" id="PS51194">
    <property type="entry name" value="HELICASE_CTER"/>
    <property type="match status" value="1"/>
</dbReference>
<gene>
    <name evidence="14" type="ORF">FJM67_15815</name>
</gene>
<dbReference type="InterPro" id="IPR011115">
    <property type="entry name" value="SecA_DEAD"/>
</dbReference>
<keyword evidence="7" id="KW-0653">Protein transport</keyword>